<dbReference type="RefSeq" id="XP_032809140.1">
    <property type="nucleotide sequence ID" value="XM_032953249.1"/>
</dbReference>
<dbReference type="PANTHER" id="PTHR11533">
    <property type="entry name" value="PROTEASE M1 ZINC METALLOPROTEASE"/>
    <property type="match status" value="1"/>
</dbReference>
<dbReference type="GO" id="GO:0042277">
    <property type="term" value="F:peptide binding"/>
    <property type="evidence" value="ECO:0007669"/>
    <property type="project" value="TreeGrafter"/>
</dbReference>
<evidence type="ECO:0000259" key="2">
    <source>
        <dbReference type="Pfam" id="PF11838"/>
    </source>
</evidence>
<dbReference type="GO" id="GO:0005737">
    <property type="term" value="C:cytoplasm"/>
    <property type="evidence" value="ECO:0007669"/>
    <property type="project" value="TreeGrafter"/>
</dbReference>
<dbReference type="GO" id="GO:0005615">
    <property type="term" value="C:extracellular space"/>
    <property type="evidence" value="ECO:0007669"/>
    <property type="project" value="TreeGrafter"/>
</dbReference>
<sequence>MGYYRVHYDDGNFQHLLDQLNLNHSAIPLQNRAQLIDDTFSLATAAKVAIEKALETTVYLENEDEYVPWRTALNNLGYINEMFSTSKYYGSIQARKKQAHLLITHHSILILF</sequence>
<dbReference type="PANTHER" id="PTHR11533:SF301">
    <property type="entry name" value="AMINOPEPTIDASE"/>
    <property type="match status" value="1"/>
</dbReference>
<dbReference type="AlphaFoldDB" id="A0AAJ7T0V6"/>
<protein>
    <submittedName>
        <fullName evidence="4">Aminopeptidase Ey-like</fullName>
    </submittedName>
</protein>
<comment type="similarity">
    <text evidence="1">Belongs to the peptidase M1 family.</text>
</comment>
<dbReference type="GO" id="GO:0006508">
    <property type="term" value="P:proteolysis"/>
    <property type="evidence" value="ECO:0007669"/>
    <property type="project" value="TreeGrafter"/>
</dbReference>
<dbReference type="GO" id="GO:0016020">
    <property type="term" value="C:membrane"/>
    <property type="evidence" value="ECO:0007669"/>
    <property type="project" value="TreeGrafter"/>
</dbReference>
<keyword evidence="3" id="KW-1185">Reference proteome</keyword>
<dbReference type="GO" id="GO:0008270">
    <property type="term" value="F:zinc ion binding"/>
    <property type="evidence" value="ECO:0007669"/>
    <property type="project" value="TreeGrafter"/>
</dbReference>
<evidence type="ECO:0000313" key="4">
    <source>
        <dbReference type="RefSeq" id="XP_032809140.1"/>
    </source>
</evidence>
<gene>
    <name evidence="4" type="primary">LOC116941909</name>
</gene>
<dbReference type="GO" id="GO:0070006">
    <property type="term" value="F:metalloaminopeptidase activity"/>
    <property type="evidence" value="ECO:0007669"/>
    <property type="project" value="TreeGrafter"/>
</dbReference>
<name>A0AAJ7T0V6_PETMA</name>
<dbReference type="KEGG" id="pmrn:116941909"/>
<organism evidence="3 4">
    <name type="scientific">Petromyzon marinus</name>
    <name type="common">Sea lamprey</name>
    <dbReference type="NCBI Taxonomy" id="7757"/>
    <lineage>
        <taxon>Eukaryota</taxon>
        <taxon>Metazoa</taxon>
        <taxon>Chordata</taxon>
        <taxon>Craniata</taxon>
        <taxon>Vertebrata</taxon>
        <taxon>Cyclostomata</taxon>
        <taxon>Hyperoartia</taxon>
        <taxon>Petromyzontiformes</taxon>
        <taxon>Petromyzontidae</taxon>
        <taxon>Petromyzon</taxon>
    </lineage>
</organism>
<feature type="domain" description="ERAP1-like C-terminal" evidence="2">
    <location>
        <begin position="2"/>
        <end position="95"/>
    </location>
</feature>
<evidence type="ECO:0000256" key="1">
    <source>
        <dbReference type="ARBA" id="ARBA00010136"/>
    </source>
</evidence>
<dbReference type="Gene3D" id="1.10.3480.20">
    <property type="match status" value="1"/>
</dbReference>
<proteinExistence type="inferred from homology"/>
<dbReference type="Proteomes" id="UP001318040">
    <property type="component" value="Chromosome 13"/>
</dbReference>
<dbReference type="InterPro" id="IPR050344">
    <property type="entry name" value="Peptidase_M1_aminopeptidases"/>
</dbReference>
<dbReference type="InterPro" id="IPR024571">
    <property type="entry name" value="ERAP1-like_C_dom"/>
</dbReference>
<evidence type="ECO:0000313" key="3">
    <source>
        <dbReference type="Proteomes" id="UP001318040"/>
    </source>
</evidence>
<accession>A0AAJ7T0V6</accession>
<dbReference type="GO" id="GO:0043171">
    <property type="term" value="P:peptide catabolic process"/>
    <property type="evidence" value="ECO:0007669"/>
    <property type="project" value="TreeGrafter"/>
</dbReference>
<reference evidence="4" key="1">
    <citation type="submission" date="2025-08" db="UniProtKB">
        <authorList>
            <consortium name="RefSeq"/>
        </authorList>
    </citation>
    <scope>IDENTIFICATION</scope>
    <source>
        <tissue evidence="4">Sperm</tissue>
    </source>
</reference>
<dbReference type="Pfam" id="PF11838">
    <property type="entry name" value="ERAP1_C"/>
    <property type="match status" value="1"/>
</dbReference>